<name>A0A2S5RF61_9MOLU</name>
<protein>
    <submittedName>
        <fullName evidence="1">Uncharacterized protein</fullName>
    </submittedName>
</protein>
<comment type="caution">
    <text evidence="1">The sequence shown here is derived from an EMBL/GenBank/DDBJ whole genome shotgun (WGS) entry which is preliminary data.</text>
</comment>
<evidence type="ECO:0000313" key="1">
    <source>
        <dbReference type="EMBL" id="PPE05950.1"/>
    </source>
</evidence>
<reference evidence="1 2" key="1">
    <citation type="submission" date="2017-11" db="EMBL/GenBank/DDBJ databases">
        <title>Genome sequence of Entomoplasma lucivorax PIPN-2 (ATCC 49196).</title>
        <authorList>
            <person name="Lo W.-S."/>
            <person name="Gasparich G.E."/>
            <person name="Kuo C.-H."/>
        </authorList>
    </citation>
    <scope>NUCLEOTIDE SEQUENCE [LARGE SCALE GENOMIC DNA]</scope>
    <source>
        <strain evidence="1 2">PIPN-2</strain>
    </source>
</reference>
<keyword evidence="2" id="KW-1185">Reference proteome</keyword>
<dbReference type="Proteomes" id="UP000237865">
    <property type="component" value="Unassembled WGS sequence"/>
</dbReference>
<dbReference type="STRING" id="1399797.GCA_000518285_00905"/>
<accession>A0A2S5RF61</accession>
<dbReference type="RefSeq" id="WP_028126652.1">
    <property type="nucleotide sequence ID" value="NZ_PHNE01000001.1"/>
</dbReference>
<sequence>MLLKNLLEKIYDQKTYLMVLNEDQEFFLNANPYSELKEFMNKKHDLKFLDYEVDLISTNIKNATDSVVIEIHIFKNVDSTQQN</sequence>
<evidence type="ECO:0000313" key="2">
    <source>
        <dbReference type="Proteomes" id="UP000237865"/>
    </source>
</evidence>
<gene>
    <name evidence="1" type="ORF">ELUCI_v1c02410</name>
</gene>
<organism evidence="1 2">
    <name type="scientific">Williamsoniiplasma lucivorax</name>
    <dbReference type="NCBI Taxonomy" id="209274"/>
    <lineage>
        <taxon>Bacteria</taxon>
        <taxon>Bacillati</taxon>
        <taxon>Mycoplasmatota</taxon>
        <taxon>Mollicutes</taxon>
        <taxon>Entomoplasmatales</taxon>
        <taxon>Williamsoniiplasma</taxon>
    </lineage>
</organism>
<dbReference type="EMBL" id="PHNE01000001">
    <property type="protein sequence ID" value="PPE05950.1"/>
    <property type="molecule type" value="Genomic_DNA"/>
</dbReference>
<proteinExistence type="predicted"/>
<dbReference type="AlphaFoldDB" id="A0A2S5RF61"/>